<keyword evidence="4 9" id="KW-0812">Transmembrane</keyword>
<dbReference type="InterPro" id="IPR028055">
    <property type="entry name" value="YidC/Oxa/ALB_C"/>
</dbReference>
<name>A0A1V5SG35_9BACT</name>
<evidence type="ECO:0000256" key="9">
    <source>
        <dbReference type="RuleBase" id="RU003945"/>
    </source>
</evidence>
<keyword evidence="7 10" id="KW-0472">Membrane</keyword>
<evidence type="ECO:0000256" key="3">
    <source>
        <dbReference type="ARBA" id="ARBA00022475"/>
    </source>
</evidence>
<comment type="subcellular location">
    <subcellularLocation>
        <location evidence="1">Cell membrane</location>
        <topology evidence="1">Multi-pass membrane protein</topology>
    </subcellularLocation>
    <subcellularLocation>
        <location evidence="9">Membrane</location>
        <topology evidence="9">Multi-pass membrane protein</topology>
    </subcellularLocation>
</comment>
<dbReference type="CDD" id="cd20070">
    <property type="entry name" value="5TM_YidC_Alb3"/>
    <property type="match status" value="1"/>
</dbReference>
<comment type="caution">
    <text evidence="12">The sequence shown here is derived from an EMBL/GenBank/DDBJ whole genome shotgun (WGS) entry which is preliminary data.</text>
</comment>
<evidence type="ECO:0000256" key="5">
    <source>
        <dbReference type="ARBA" id="ARBA00022927"/>
    </source>
</evidence>
<evidence type="ECO:0000256" key="4">
    <source>
        <dbReference type="ARBA" id="ARBA00022692"/>
    </source>
</evidence>
<comment type="similarity">
    <text evidence="9">Belongs to the OXA1/ALB3/YidC family.</text>
</comment>
<dbReference type="PANTHER" id="PTHR12428:SF65">
    <property type="entry name" value="CYTOCHROME C OXIDASE ASSEMBLY PROTEIN COX18, MITOCHONDRIAL"/>
    <property type="match status" value="1"/>
</dbReference>
<evidence type="ECO:0000256" key="8">
    <source>
        <dbReference type="ARBA" id="ARBA00023186"/>
    </source>
</evidence>
<evidence type="ECO:0000256" key="2">
    <source>
        <dbReference type="ARBA" id="ARBA00022448"/>
    </source>
</evidence>
<keyword evidence="6 10" id="KW-1133">Transmembrane helix</keyword>
<dbReference type="AlphaFoldDB" id="A0A1V5SG35"/>
<evidence type="ECO:0000259" key="11">
    <source>
        <dbReference type="Pfam" id="PF02096"/>
    </source>
</evidence>
<keyword evidence="8" id="KW-0143">Chaperone</keyword>
<keyword evidence="2" id="KW-0813">Transport</keyword>
<dbReference type="Proteomes" id="UP000485367">
    <property type="component" value="Unassembled WGS sequence"/>
</dbReference>
<keyword evidence="5" id="KW-0653">Protein transport</keyword>
<reference evidence="12" key="1">
    <citation type="submission" date="2017-02" db="EMBL/GenBank/DDBJ databases">
        <title>Delving into the versatile metabolic prowess of the omnipresent phylum Bacteroidetes.</title>
        <authorList>
            <person name="Nobu M.K."/>
            <person name="Mei R."/>
            <person name="Narihiro T."/>
            <person name="Kuroda K."/>
            <person name="Liu W.-T."/>
        </authorList>
    </citation>
    <scope>NUCLEOTIDE SEQUENCE</scope>
    <source>
        <strain evidence="12">ADurb.Bin280</strain>
    </source>
</reference>
<protein>
    <submittedName>
        <fullName evidence="12">Membrane protein insertase MisCB</fullName>
    </submittedName>
</protein>
<organism evidence="12">
    <name type="scientific">candidate division WS2 bacterium ADurb.Bin280</name>
    <dbReference type="NCBI Taxonomy" id="1852829"/>
    <lineage>
        <taxon>Bacteria</taxon>
        <taxon>candidate division WS2</taxon>
    </lineage>
</organism>
<evidence type="ECO:0000256" key="1">
    <source>
        <dbReference type="ARBA" id="ARBA00004651"/>
    </source>
</evidence>
<feature type="domain" description="Membrane insertase YidC/Oxa/ALB C-terminal" evidence="11">
    <location>
        <begin position="25"/>
        <end position="240"/>
    </location>
</feature>
<dbReference type="GO" id="GO:0015031">
    <property type="term" value="P:protein transport"/>
    <property type="evidence" value="ECO:0007669"/>
    <property type="project" value="UniProtKB-KW"/>
</dbReference>
<evidence type="ECO:0000256" key="7">
    <source>
        <dbReference type="ARBA" id="ARBA00023136"/>
    </source>
</evidence>
<accession>A0A1V5SG35</accession>
<dbReference type="GO" id="GO:0051205">
    <property type="term" value="P:protein insertion into membrane"/>
    <property type="evidence" value="ECO:0007669"/>
    <property type="project" value="TreeGrafter"/>
</dbReference>
<proteinExistence type="inferred from homology"/>
<evidence type="ECO:0000256" key="6">
    <source>
        <dbReference type="ARBA" id="ARBA00022989"/>
    </source>
</evidence>
<feature type="transmembrane region" description="Helical" evidence="10">
    <location>
        <begin position="12"/>
        <end position="39"/>
    </location>
</feature>
<sequence length="281" mass="31913">MQYLTDFFYNLLVFFAYLTPGHYVWIGIVVITVLIRLAFLKPSLKLVEVQHKQKKLAPKLEELKGKHKDDKEALQRATLELYKQEGVNPLSGCLPMIVQLVVLIAFYRIFTQIGMQDIKAEYLYSFVPRPDSINHFFFGIDLSKTVAQIFQGGGVVGYLSLLFPILAGGTQLIQSLQTRALQPQVAQGDSAGFQKALNAQFTYLFPLMTAYISYTLTSALSIYWITQTLFMIVQQYYANKKFAELKEEIQMVEATAVSQGASKKVERTQKRGVVVEVREKN</sequence>
<evidence type="ECO:0000313" key="12">
    <source>
        <dbReference type="EMBL" id="OQA53151.1"/>
    </source>
</evidence>
<feature type="transmembrane region" description="Helical" evidence="10">
    <location>
        <begin position="203"/>
        <end position="225"/>
    </location>
</feature>
<dbReference type="NCBIfam" id="TIGR03592">
    <property type="entry name" value="yidC_oxa1_cterm"/>
    <property type="match status" value="1"/>
</dbReference>
<dbReference type="EMBL" id="MWBO01000009">
    <property type="protein sequence ID" value="OQA53151.1"/>
    <property type="molecule type" value="Genomic_DNA"/>
</dbReference>
<dbReference type="InterPro" id="IPR047196">
    <property type="entry name" value="YidC_ALB_C"/>
</dbReference>
<keyword evidence="3" id="KW-1003">Cell membrane</keyword>
<dbReference type="GO" id="GO:0005886">
    <property type="term" value="C:plasma membrane"/>
    <property type="evidence" value="ECO:0007669"/>
    <property type="project" value="UniProtKB-SubCell"/>
</dbReference>
<dbReference type="InterPro" id="IPR001708">
    <property type="entry name" value="YidC/ALB3/OXA1/COX18"/>
</dbReference>
<gene>
    <name evidence="12" type="primary">misCB</name>
    <name evidence="12" type="ORF">BWY43_00172</name>
</gene>
<feature type="transmembrane region" description="Helical" evidence="10">
    <location>
        <begin position="89"/>
        <end position="110"/>
    </location>
</feature>
<dbReference type="Pfam" id="PF02096">
    <property type="entry name" value="60KD_IMP"/>
    <property type="match status" value="1"/>
</dbReference>
<evidence type="ECO:0000256" key="10">
    <source>
        <dbReference type="SAM" id="Phobius"/>
    </source>
</evidence>
<dbReference type="GO" id="GO:0032977">
    <property type="term" value="F:membrane insertase activity"/>
    <property type="evidence" value="ECO:0007669"/>
    <property type="project" value="InterPro"/>
</dbReference>
<dbReference type="PANTHER" id="PTHR12428">
    <property type="entry name" value="OXA1"/>
    <property type="match status" value="1"/>
</dbReference>